<accession>A0A1E7F9C0</accession>
<dbReference type="InterPro" id="IPR017871">
    <property type="entry name" value="ABC_transporter-like_CS"/>
</dbReference>
<feature type="domain" description="ABC transporter" evidence="4">
    <location>
        <begin position="324"/>
        <end position="558"/>
    </location>
</feature>
<dbReference type="KEGG" id="fcy:FRACYDRAFT_187993"/>
<evidence type="ECO:0000256" key="3">
    <source>
        <dbReference type="ARBA" id="ARBA00022840"/>
    </source>
</evidence>
<reference evidence="5 6" key="1">
    <citation type="submission" date="2016-09" db="EMBL/GenBank/DDBJ databases">
        <title>Extensive genetic diversity and differential bi-allelic expression allows diatom success in the polar Southern Ocean.</title>
        <authorList>
            <consortium name="DOE Joint Genome Institute"/>
            <person name="Mock T."/>
            <person name="Otillar R.P."/>
            <person name="Strauss J."/>
            <person name="Dupont C."/>
            <person name="Frickenhaus S."/>
            <person name="Maumus F."/>
            <person name="Mcmullan M."/>
            <person name="Sanges R."/>
            <person name="Schmutz J."/>
            <person name="Toseland A."/>
            <person name="Valas R."/>
            <person name="Veluchamy A."/>
            <person name="Ward B.J."/>
            <person name="Allen A."/>
            <person name="Barry K."/>
            <person name="Falciatore A."/>
            <person name="Ferrante M."/>
            <person name="Fortunato A.E."/>
            <person name="Gloeckner G."/>
            <person name="Gruber A."/>
            <person name="Hipkin R."/>
            <person name="Janech M."/>
            <person name="Kroth P."/>
            <person name="Leese F."/>
            <person name="Lindquist E."/>
            <person name="Lyon B.R."/>
            <person name="Martin J."/>
            <person name="Mayer C."/>
            <person name="Parker M."/>
            <person name="Quesneville H."/>
            <person name="Raymond J."/>
            <person name="Uhlig C."/>
            <person name="Valentin K.U."/>
            <person name="Worden A.Z."/>
            <person name="Armbrust E.V."/>
            <person name="Bowler C."/>
            <person name="Green B."/>
            <person name="Moulton V."/>
            <person name="Van Oosterhout C."/>
            <person name="Grigoriev I."/>
        </authorList>
    </citation>
    <scope>NUCLEOTIDE SEQUENCE [LARGE SCALE GENOMIC DNA]</scope>
    <source>
        <strain evidence="5 6">CCMP1102</strain>
    </source>
</reference>
<evidence type="ECO:0000313" key="5">
    <source>
        <dbReference type="EMBL" id="OEU14615.1"/>
    </source>
</evidence>
<dbReference type="OrthoDB" id="2110130at2759"/>
<feature type="domain" description="ABC transporter" evidence="4">
    <location>
        <begin position="1"/>
        <end position="247"/>
    </location>
</feature>
<keyword evidence="6" id="KW-1185">Reference proteome</keyword>
<evidence type="ECO:0000313" key="6">
    <source>
        <dbReference type="Proteomes" id="UP000095751"/>
    </source>
</evidence>
<dbReference type="Gene3D" id="3.40.50.300">
    <property type="entry name" value="P-loop containing nucleotide triphosphate hydrolases"/>
    <property type="match status" value="2"/>
</dbReference>
<evidence type="ECO:0000256" key="1">
    <source>
        <dbReference type="ARBA" id="ARBA00022737"/>
    </source>
</evidence>
<evidence type="ECO:0000259" key="4">
    <source>
        <dbReference type="PROSITE" id="PS50893"/>
    </source>
</evidence>
<proteinExistence type="predicted"/>
<dbReference type="SUPFAM" id="SSF52540">
    <property type="entry name" value="P-loop containing nucleoside triphosphate hydrolases"/>
    <property type="match status" value="2"/>
</dbReference>
<dbReference type="Proteomes" id="UP000095751">
    <property type="component" value="Unassembled WGS sequence"/>
</dbReference>
<dbReference type="InterPro" id="IPR003439">
    <property type="entry name" value="ABC_transporter-like_ATP-bd"/>
</dbReference>
<organism evidence="5 6">
    <name type="scientific">Fragilariopsis cylindrus CCMP1102</name>
    <dbReference type="NCBI Taxonomy" id="635003"/>
    <lineage>
        <taxon>Eukaryota</taxon>
        <taxon>Sar</taxon>
        <taxon>Stramenopiles</taxon>
        <taxon>Ochrophyta</taxon>
        <taxon>Bacillariophyta</taxon>
        <taxon>Bacillariophyceae</taxon>
        <taxon>Bacillariophycidae</taxon>
        <taxon>Bacillariales</taxon>
        <taxon>Bacillariaceae</taxon>
        <taxon>Fragilariopsis</taxon>
    </lineage>
</organism>
<dbReference type="InterPro" id="IPR050611">
    <property type="entry name" value="ABCF"/>
</dbReference>
<dbReference type="PROSITE" id="PS00211">
    <property type="entry name" value="ABC_TRANSPORTER_1"/>
    <property type="match status" value="1"/>
</dbReference>
<keyword evidence="5" id="KW-0378">Hydrolase</keyword>
<dbReference type="GO" id="GO:0016887">
    <property type="term" value="F:ATP hydrolysis activity"/>
    <property type="evidence" value="ECO:0007669"/>
    <property type="project" value="InterPro"/>
</dbReference>
<evidence type="ECO:0000256" key="2">
    <source>
        <dbReference type="ARBA" id="ARBA00022741"/>
    </source>
</evidence>
<sequence length="561" mass="61576">MPLLEDAACRFVWGRRYGLIGRNGVGKSTMLRAIAARRVGDVPANVTVHYVSQEVVLTEDQRGKTPVEIVVDADIERNLLSEELIGLEKRASSGDLDIEGSKRHGEVLSRLDEIEADSAPRRAKELLDNLGFSDALQSRSLSQLSGGWRVRTMLAAAIFAKPDLLLLDEPTNHLSILAVMWLARELSTSETWKERIVVIVSHDRHFMDEVCSDCLHVSGVARKLTQSRGNYSVWAKRRKDEQVLFAKEQAKRQEEIDKLREYAGHGFKYGGSSSQINKMGQKTKQADKLEEIHAEHAIELAALQEDIELPMKIAAGGELNGFVVQLKGVGFGYPGAKPERLFRHCEFGITSKSRIVLLGENGNGKTTLVKLIMGELQPSDGDVLRSPHARFAVVNQHHADQIDLSLTPLEFLRSQFPGDGSYEHMQKLRSHLSSCGVTSGSSNNASGASKVFDLQNTPAKGLSGGQRSRVALAAVSFAQPHVLVLDEPTNNLDLESVAALAECVKNFEGAVICVSHDQYFVTAVANEAWVVSGGIVKQVESFDSYRAAQYKVLSKGKQKGN</sequence>
<keyword evidence="2" id="KW-0547">Nucleotide-binding</keyword>
<dbReference type="Pfam" id="PF00005">
    <property type="entry name" value="ABC_tran"/>
    <property type="match status" value="2"/>
</dbReference>
<dbReference type="PANTHER" id="PTHR19211:SF14">
    <property type="entry name" value="ATP-BINDING CASSETTE SUB-FAMILY F MEMBER 1"/>
    <property type="match status" value="1"/>
</dbReference>
<dbReference type="AlphaFoldDB" id="A0A1E7F9C0"/>
<name>A0A1E7F9C0_9STRA</name>
<protein>
    <submittedName>
        <fullName evidence="5">p-loop containing nucleoside triphosphate hydrolase protein</fullName>
    </submittedName>
</protein>
<keyword evidence="3" id="KW-0067">ATP-binding</keyword>
<dbReference type="GO" id="GO:0005524">
    <property type="term" value="F:ATP binding"/>
    <property type="evidence" value="ECO:0007669"/>
    <property type="project" value="UniProtKB-KW"/>
</dbReference>
<dbReference type="InterPro" id="IPR003593">
    <property type="entry name" value="AAA+_ATPase"/>
</dbReference>
<dbReference type="FunFam" id="3.40.50.300:FF:000011">
    <property type="entry name" value="Putative ABC transporter ATP-binding component"/>
    <property type="match status" value="1"/>
</dbReference>
<dbReference type="PANTHER" id="PTHR19211">
    <property type="entry name" value="ATP-BINDING TRANSPORT PROTEIN-RELATED"/>
    <property type="match status" value="1"/>
</dbReference>
<gene>
    <name evidence="5" type="ORF">FRACYDRAFT_187993</name>
</gene>
<dbReference type="InParanoid" id="A0A1E7F9C0"/>
<dbReference type="EMBL" id="KV784360">
    <property type="protein sequence ID" value="OEU14615.1"/>
    <property type="molecule type" value="Genomic_DNA"/>
</dbReference>
<dbReference type="PROSITE" id="PS50893">
    <property type="entry name" value="ABC_TRANSPORTER_2"/>
    <property type="match status" value="2"/>
</dbReference>
<dbReference type="InterPro" id="IPR027417">
    <property type="entry name" value="P-loop_NTPase"/>
</dbReference>
<keyword evidence="1" id="KW-0677">Repeat</keyword>
<dbReference type="SMART" id="SM00382">
    <property type="entry name" value="AAA"/>
    <property type="match status" value="2"/>
</dbReference>
<dbReference type="CDD" id="cd03221">
    <property type="entry name" value="ABCF_EF-3"/>
    <property type="match status" value="1"/>
</dbReference>